<dbReference type="RefSeq" id="WP_151151578.1">
    <property type="nucleotide sequence ID" value="NZ_WAIE01000006.1"/>
</dbReference>
<comment type="caution">
    <text evidence="2">The sequence shown here is derived from an EMBL/GenBank/DDBJ whole genome shotgun (WGS) entry which is preliminary data.</text>
</comment>
<evidence type="ECO:0000313" key="3">
    <source>
        <dbReference type="Proteomes" id="UP000438699"/>
    </source>
</evidence>
<dbReference type="AlphaFoldDB" id="A0A6N6N1R9"/>
<accession>A0A6N6N1R9</accession>
<feature type="domain" description="Glycosyltransferase 2-like" evidence="1">
    <location>
        <begin position="7"/>
        <end position="177"/>
    </location>
</feature>
<evidence type="ECO:0000259" key="1">
    <source>
        <dbReference type="Pfam" id="PF00535"/>
    </source>
</evidence>
<organism evidence="2 3">
    <name type="scientific">Pseudodesulfovibrio senegalensis</name>
    <dbReference type="NCBI Taxonomy" id="1721087"/>
    <lineage>
        <taxon>Bacteria</taxon>
        <taxon>Pseudomonadati</taxon>
        <taxon>Thermodesulfobacteriota</taxon>
        <taxon>Desulfovibrionia</taxon>
        <taxon>Desulfovibrionales</taxon>
        <taxon>Desulfovibrionaceae</taxon>
    </lineage>
</organism>
<dbReference type="PANTHER" id="PTHR43179">
    <property type="entry name" value="RHAMNOSYLTRANSFERASE WBBL"/>
    <property type="match status" value="1"/>
</dbReference>
<protein>
    <submittedName>
        <fullName evidence="2">Glycosyltransferase family 2 protein</fullName>
    </submittedName>
</protein>
<sequence length="413" mass="46576">MDHVVLSIVIPVFNKFALTRDCLNSLAQHPPGVEFEVIVVDNGSSDETAAQLGPLGESLFPGRFRHIRLEQNSNFGPACNLGARSAHGSHLFFLNNDTLLTPDWCAPLMDALSNGAGIAGPLLAYPESVSHMGERVQHLGVACLPRLHPCHLYEFFPVDHAVVRKKRSLQFLTGAAMLLPRAVFLQAGMFCEQYVNGGEDLDLCVQVRKNGHELAFVPESRIYHLQSQTSGRHDHERHNAQVLRERCLRHMYPDFHFHLRRDGYEIALNEMMTPVARLPERRRELIRKSFLRETDQPDENACLRLMVSEPLFLPAYERLAAIRAGQGDHAAVVSIRFLQTRLFPSRVHGRLLVNAAQKAGDQTMRTEAQTIVAQFDHAAKDKNLGPMAQELERHFKQLNMPELATLYAHWVGE</sequence>
<evidence type="ECO:0000313" key="2">
    <source>
        <dbReference type="EMBL" id="KAB1440834.1"/>
    </source>
</evidence>
<dbReference type="CDD" id="cd04186">
    <property type="entry name" value="GT_2_like_c"/>
    <property type="match status" value="1"/>
</dbReference>
<keyword evidence="2" id="KW-0808">Transferase</keyword>
<dbReference type="Pfam" id="PF00535">
    <property type="entry name" value="Glycos_transf_2"/>
    <property type="match status" value="1"/>
</dbReference>
<dbReference type="Gene3D" id="3.90.550.10">
    <property type="entry name" value="Spore Coat Polysaccharide Biosynthesis Protein SpsA, Chain A"/>
    <property type="match status" value="1"/>
</dbReference>
<gene>
    <name evidence="2" type="ORF">F8A88_12855</name>
</gene>
<dbReference type="InterPro" id="IPR001173">
    <property type="entry name" value="Glyco_trans_2-like"/>
</dbReference>
<dbReference type="PANTHER" id="PTHR43179:SF7">
    <property type="entry name" value="RHAMNOSYLTRANSFERASE WBBL"/>
    <property type="match status" value="1"/>
</dbReference>
<dbReference type="GO" id="GO:0016740">
    <property type="term" value="F:transferase activity"/>
    <property type="evidence" value="ECO:0007669"/>
    <property type="project" value="UniProtKB-KW"/>
</dbReference>
<name>A0A6N6N1R9_9BACT</name>
<keyword evidence="3" id="KW-1185">Reference proteome</keyword>
<dbReference type="OrthoDB" id="9783791at2"/>
<proteinExistence type="predicted"/>
<dbReference type="InterPro" id="IPR029044">
    <property type="entry name" value="Nucleotide-diphossugar_trans"/>
</dbReference>
<reference evidence="2 3" key="1">
    <citation type="journal article" date="2017" name="Int. J. Syst. Evol. Microbiol.">
        <title>Desulfovibrio senegalensis sp. nov., a mesophilic sulfate reducer isolated from marine sediment.</title>
        <authorList>
            <person name="Thioye A."/>
            <person name="Gam Z.B.A."/>
            <person name="Mbengue M."/>
            <person name="Cayol J.L."/>
            <person name="Joseph-Bartoli M."/>
            <person name="Toure-Kane C."/>
            <person name="Labat M."/>
        </authorList>
    </citation>
    <scope>NUCLEOTIDE SEQUENCE [LARGE SCALE GENOMIC DNA]</scope>
    <source>
        <strain evidence="2 3">DSM 101509</strain>
    </source>
</reference>
<dbReference type="Proteomes" id="UP000438699">
    <property type="component" value="Unassembled WGS sequence"/>
</dbReference>
<dbReference type="EMBL" id="WAIE01000006">
    <property type="protein sequence ID" value="KAB1440834.1"/>
    <property type="molecule type" value="Genomic_DNA"/>
</dbReference>
<dbReference type="SUPFAM" id="SSF53448">
    <property type="entry name" value="Nucleotide-diphospho-sugar transferases"/>
    <property type="match status" value="1"/>
</dbReference>